<dbReference type="PANTHER" id="PTHR22901:SF0">
    <property type="entry name" value="SIALATE O-ACETYLESTERASE"/>
    <property type="match status" value="1"/>
</dbReference>
<name>A0A814NUA2_9BILA</name>
<dbReference type="Pfam" id="PF03629">
    <property type="entry name" value="SASA"/>
    <property type="match status" value="1"/>
</dbReference>
<evidence type="ECO:0000313" key="5">
    <source>
        <dbReference type="EMBL" id="CAF1339247.1"/>
    </source>
</evidence>
<keyword evidence="7" id="KW-1185">Reference proteome</keyword>
<dbReference type="Proteomes" id="UP000663877">
    <property type="component" value="Unassembled WGS sequence"/>
</dbReference>
<protein>
    <recommendedName>
        <fullName evidence="3">Sialate O-acetylesterase domain-containing protein</fullName>
    </recommendedName>
</protein>
<dbReference type="EMBL" id="CAJNOI010000123">
    <property type="protein sequence ID" value="CAF1095907.1"/>
    <property type="molecule type" value="Genomic_DNA"/>
</dbReference>
<feature type="chain" id="PRO_5035684932" description="Sialate O-acetylesterase domain-containing protein" evidence="2">
    <location>
        <begin position="23"/>
        <end position="515"/>
    </location>
</feature>
<comment type="caution">
    <text evidence="4">The sequence shown here is derived from an EMBL/GenBank/DDBJ whole genome shotgun (WGS) entry which is preliminary data.</text>
</comment>
<evidence type="ECO:0000313" key="8">
    <source>
        <dbReference type="Proteomes" id="UP000663877"/>
    </source>
</evidence>
<evidence type="ECO:0000256" key="2">
    <source>
        <dbReference type="SAM" id="SignalP"/>
    </source>
</evidence>
<dbReference type="InterPro" id="IPR039329">
    <property type="entry name" value="SIAE"/>
</dbReference>
<keyword evidence="2" id="KW-0732">Signal</keyword>
<evidence type="ECO:0000313" key="6">
    <source>
        <dbReference type="EMBL" id="CAF1348089.1"/>
    </source>
</evidence>
<feature type="signal peptide" evidence="2">
    <location>
        <begin position="1"/>
        <end position="22"/>
    </location>
</feature>
<organism evidence="4 8">
    <name type="scientific">Adineta steineri</name>
    <dbReference type="NCBI Taxonomy" id="433720"/>
    <lineage>
        <taxon>Eukaryota</taxon>
        <taxon>Metazoa</taxon>
        <taxon>Spiralia</taxon>
        <taxon>Gnathifera</taxon>
        <taxon>Rotifera</taxon>
        <taxon>Eurotatoria</taxon>
        <taxon>Bdelloidea</taxon>
        <taxon>Adinetida</taxon>
        <taxon>Adinetidae</taxon>
        <taxon>Adineta</taxon>
    </lineage>
</organism>
<evidence type="ECO:0000313" key="7">
    <source>
        <dbReference type="Proteomes" id="UP000663832"/>
    </source>
</evidence>
<evidence type="ECO:0000313" key="4">
    <source>
        <dbReference type="EMBL" id="CAF1095907.1"/>
    </source>
</evidence>
<gene>
    <name evidence="4" type="ORF">BJG266_LOCUS21075</name>
    <name evidence="5" type="ORF">QVE165_LOCUS33343</name>
    <name evidence="6" type="ORF">QVE165_LOCUS33824</name>
</gene>
<dbReference type="SUPFAM" id="SSF52266">
    <property type="entry name" value="SGNH hydrolase"/>
    <property type="match status" value="1"/>
</dbReference>
<dbReference type="InterPro" id="IPR005181">
    <property type="entry name" value="SASA"/>
</dbReference>
<keyword evidence="1" id="KW-0378">Hydrolase</keyword>
<dbReference type="EMBL" id="CAJNOM010000313">
    <property type="protein sequence ID" value="CAF1348089.1"/>
    <property type="molecule type" value="Genomic_DNA"/>
</dbReference>
<evidence type="ECO:0000256" key="1">
    <source>
        <dbReference type="ARBA" id="ARBA00022801"/>
    </source>
</evidence>
<sequence length="515" mass="57195">MGSQMLYRVLFLLSFYIIQTNGELRFANYYQDNMVLQRAPQRAVVWGFGDTNVLTTLSINNKIYEAMSEDKINNLGESIWSVTLDAEIDEGPFEIVVSQPIANGSLVSITLKNVLYGDVYICSGQSNMQWAVSQIFNGSVEIANAGNYPKIRLFGVSRIGASSPVEELPGIGLRWSVASSAIVGNGYASAVCWLYGRMVHVALNGRPMGLINTSWGGTAIELWMPRQALTDCGITKNETNPHEPNEYDDGERVSAVNTELYNGMIYPFTRMVVAGALWYQGESNAGYNRDKYICTFSKMITYWRQVWNTRTNGITDINFPFGFVQLSTNRNDTIGIGGFPWIRWYQTFGVGYVPNDVVPNVFMAVAMDLRDDPANIHPRTKHDVGYRLAQAGLAVAYGQQVEYLGPIVSTVTLDSATSTIDITYSKVTGIDLRSPNGFEVCCQGAQCSNDNLWVASPVSLKNTLTVTVSIPTTCQSKTIYGVRYLWRETPCEFKLAPVYSLTDPNLPSPPYLKIF</sequence>
<proteinExistence type="predicted"/>
<dbReference type="InterPro" id="IPR036514">
    <property type="entry name" value="SGNH_hydro_sf"/>
</dbReference>
<dbReference type="GO" id="GO:0001681">
    <property type="term" value="F:sialate O-acetylesterase activity"/>
    <property type="evidence" value="ECO:0007669"/>
    <property type="project" value="InterPro"/>
</dbReference>
<dbReference type="AlphaFoldDB" id="A0A814NUA2"/>
<evidence type="ECO:0000259" key="3">
    <source>
        <dbReference type="Pfam" id="PF03629"/>
    </source>
</evidence>
<dbReference type="PANTHER" id="PTHR22901">
    <property type="entry name" value="SIALATE O-ACETYLESTERASE"/>
    <property type="match status" value="1"/>
</dbReference>
<dbReference type="GO" id="GO:0005975">
    <property type="term" value="P:carbohydrate metabolic process"/>
    <property type="evidence" value="ECO:0007669"/>
    <property type="project" value="TreeGrafter"/>
</dbReference>
<dbReference type="Proteomes" id="UP000663832">
    <property type="component" value="Unassembled WGS sequence"/>
</dbReference>
<dbReference type="Gene3D" id="3.40.50.1110">
    <property type="entry name" value="SGNH hydrolase"/>
    <property type="match status" value="1"/>
</dbReference>
<dbReference type="EMBL" id="CAJNOM010000304">
    <property type="protein sequence ID" value="CAF1339247.1"/>
    <property type="molecule type" value="Genomic_DNA"/>
</dbReference>
<dbReference type="OrthoDB" id="42638at2759"/>
<reference evidence="4" key="1">
    <citation type="submission" date="2021-02" db="EMBL/GenBank/DDBJ databases">
        <authorList>
            <person name="Nowell W R."/>
        </authorList>
    </citation>
    <scope>NUCLEOTIDE SEQUENCE</scope>
</reference>
<accession>A0A814NUA2</accession>
<feature type="domain" description="Sialate O-acetylesterase" evidence="3">
    <location>
        <begin position="118"/>
        <end position="391"/>
    </location>
</feature>